<dbReference type="Pfam" id="PF01323">
    <property type="entry name" value="DSBA"/>
    <property type="match status" value="1"/>
</dbReference>
<dbReference type="InterPro" id="IPR036249">
    <property type="entry name" value="Thioredoxin-like_sf"/>
</dbReference>
<dbReference type="AlphaFoldDB" id="A0A553HME9"/>
<dbReference type="CDD" id="cd03024">
    <property type="entry name" value="DsbA_FrnE"/>
    <property type="match status" value="1"/>
</dbReference>
<dbReference type="Gene3D" id="3.40.30.10">
    <property type="entry name" value="Glutaredoxin"/>
    <property type="match status" value="1"/>
</dbReference>
<dbReference type="OrthoDB" id="1930760at2759"/>
<name>A0A553HME9_9PEZI</name>
<dbReference type="Proteomes" id="UP000319160">
    <property type="component" value="Unassembled WGS sequence"/>
</dbReference>
<sequence>MTNFAIDIVSDPVCPWCYIGKRRLDKAIALYQKVYPSGRQDTFTINWKAYYLDSTAPAKGISWDERLLQKLASTKSKSNPDLTATDEDNKIVAQQLKTRLATIGRQEGIQFSFQGKIGNTRSAHRAIAFSKSHPNDQNEPAQQVQDRFVTALFEAYFEGDIDITSHEALADVAASVGLNRAETLTWLDSGEGGEEVDEEDGAARARGIEGVPCFTIQGVKVDGAQDVQDLMEMFVKVKEEER</sequence>
<dbReference type="GO" id="GO:0016491">
    <property type="term" value="F:oxidoreductase activity"/>
    <property type="evidence" value="ECO:0007669"/>
    <property type="project" value="InterPro"/>
</dbReference>
<dbReference type="PANTHER" id="PTHR13887">
    <property type="entry name" value="GLUTATHIONE S-TRANSFERASE KAPPA"/>
    <property type="match status" value="1"/>
</dbReference>
<proteinExistence type="predicted"/>
<reference evidence="3" key="1">
    <citation type="submission" date="2019-06" db="EMBL/GenBank/DDBJ databases">
        <title>Draft genome sequence of the griseofulvin-producing fungus Xylaria cubensis strain G536.</title>
        <authorList>
            <person name="Mead M.E."/>
            <person name="Raja H.A."/>
            <person name="Steenwyk J.L."/>
            <person name="Knowles S.L."/>
            <person name="Oberlies N.H."/>
            <person name="Rokas A."/>
        </authorList>
    </citation>
    <scope>NUCLEOTIDE SEQUENCE [LARGE SCALE GENOMIC DNA]</scope>
    <source>
        <strain evidence="3">G536</strain>
    </source>
</reference>
<dbReference type="InterPro" id="IPR001853">
    <property type="entry name" value="DSBA-like_thioredoxin_dom"/>
</dbReference>
<gene>
    <name evidence="2" type="ORF">FHL15_009946</name>
</gene>
<evidence type="ECO:0000313" key="3">
    <source>
        <dbReference type="Proteomes" id="UP000319160"/>
    </source>
</evidence>
<protein>
    <recommendedName>
        <fullName evidence="1">DSBA-like thioredoxin domain-containing protein</fullName>
    </recommendedName>
</protein>
<feature type="domain" description="DSBA-like thioredoxin" evidence="1">
    <location>
        <begin position="6"/>
        <end position="231"/>
    </location>
</feature>
<dbReference type="PANTHER" id="PTHR13887:SF41">
    <property type="entry name" value="THIOREDOXIN SUPERFAMILY PROTEIN"/>
    <property type="match status" value="1"/>
</dbReference>
<dbReference type="EMBL" id="VFLP01000072">
    <property type="protein sequence ID" value="TRX89133.1"/>
    <property type="molecule type" value="Genomic_DNA"/>
</dbReference>
<evidence type="ECO:0000313" key="2">
    <source>
        <dbReference type="EMBL" id="TRX89133.1"/>
    </source>
</evidence>
<keyword evidence="3" id="KW-1185">Reference proteome</keyword>
<accession>A0A553HME9</accession>
<evidence type="ECO:0000259" key="1">
    <source>
        <dbReference type="Pfam" id="PF01323"/>
    </source>
</evidence>
<organism evidence="2 3">
    <name type="scientific">Xylaria flabelliformis</name>
    <dbReference type="NCBI Taxonomy" id="2512241"/>
    <lineage>
        <taxon>Eukaryota</taxon>
        <taxon>Fungi</taxon>
        <taxon>Dikarya</taxon>
        <taxon>Ascomycota</taxon>
        <taxon>Pezizomycotina</taxon>
        <taxon>Sordariomycetes</taxon>
        <taxon>Xylariomycetidae</taxon>
        <taxon>Xylariales</taxon>
        <taxon>Xylariaceae</taxon>
        <taxon>Xylaria</taxon>
    </lineage>
</organism>
<dbReference type="SUPFAM" id="SSF52833">
    <property type="entry name" value="Thioredoxin-like"/>
    <property type="match status" value="1"/>
</dbReference>
<comment type="caution">
    <text evidence="2">The sequence shown here is derived from an EMBL/GenBank/DDBJ whole genome shotgun (WGS) entry which is preliminary data.</text>
</comment>